<proteinExistence type="predicted"/>
<name>A0A1Y2HXE1_9FUNG</name>
<organism evidence="1 2">
    <name type="scientific">Catenaria anguillulae PL171</name>
    <dbReference type="NCBI Taxonomy" id="765915"/>
    <lineage>
        <taxon>Eukaryota</taxon>
        <taxon>Fungi</taxon>
        <taxon>Fungi incertae sedis</taxon>
        <taxon>Blastocladiomycota</taxon>
        <taxon>Blastocladiomycetes</taxon>
        <taxon>Blastocladiales</taxon>
        <taxon>Catenariaceae</taxon>
        <taxon>Catenaria</taxon>
    </lineage>
</organism>
<sequence length="186" mass="20182">MTADLSNTTAAVTVTPGQKAQCITVINKTPFTIFISISAQSGGSDKWFPVCSEGHETWTRTPGSFETVAARDQYGRQVGELVPVGSLVRVHNFDHPFVAKKSFSVAGTTEFDEIDVLNASNESVEVMISSRSNPSGSEDWYMLGPGHADKWKRHGFEIVVVRSLSQATKVGVYVSCGSAVTFNRFV</sequence>
<reference evidence="1 2" key="1">
    <citation type="submission" date="2016-07" db="EMBL/GenBank/DDBJ databases">
        <title>Pervasive Adenine N6-methylation of Active Genes in Fungi.</title>
        <authorList>
            <consortium name="DOE Joint Genome Institute"/>
            <person name="Mondo S.J."/>
            <person name="Dannebaum R.O."/>
            <person name="Kuo R.C."/>
            <person name="Labutti K."/>
            <person name="Haridas S."/>
            <person name="Kuo A."/>
            <person name="Salamov A."/>
            <person name="Ahrendt S.R."/>
            <person name="Lipzen A."/>
            <person name="Sullivan W."/>
            <person name="Andreopoulos W.B."/>
            <person name="Clum A."/>
            <person name="Lindquist E."/>
            <person name="Daum C."/>
            <person name="Ramamoorthy G.K."/>
            <person name="Gryganskyi A."/>
            <person name="Culley D."/>
            <person name="Magnuson J.K."/>
            <person name="James T.Y."/>
            <person name="O'Malley M.A."/>
            <person name="Stajich J.E."/>
            <person name="Spatafora J.W."/>
            <person name="Visel A."/>
            <person name="Grigoriev I.V."/>
        </authorList>
    </citation>
    <scope>NUCLEOTIDE SEQUENCE [LARGE SCALE GENOMIC DNA]</scope>
    <source>
        <strain evidence="1 2">PL171</strain>
    </source>
</reference>
<evidence type="ECO:0000313" key="2">
    <source>
        <dbReference type="Proteomes" id="UP000193411"/>
    </source>
</evidence>
<dbReference type="Proteomes" id="UP000193411">
    <property type="component" value="Unassembled WGS sequence"/>
</dbReference>
<evidence type="ECO:0000313" key="1">
    <source>
        <dbReference type="EMBL" id="ORZ39266.1"/>
    </source>
</evidence>
<keyword evidence="2" id="KW-1185">Reference proteome</keyword>
<dbReference type="AlphaFoldDB" id="A0A1Y2HXE1"/>
<gene>
    <name evidence="1" type="ORF">BCR44DRAFT_1427551</name>
</gene>
<dbReference type="EMBL" id="MCFL01000006">
    <property type="protein sequence ID" value="ORZ39266.1"/>
    <property type="molecule type" value="Genomic_DNA"/>
</dbReference>
<comment type="caution">
    <text evidence="1">The sequence shown here is derived from an EMBL/GenBank/DDBJ whole genome shotgun (WGS) entry which is preliminary data.</text>
</comment>
<accession>A0A1Y2HXE1</accession>
<protein>
    <submittedName>
        <fullName evidence="1">Uncharacterized protein</fullName>
    </submittedName>
</protein>